<proteinExistence type="predicted"/>
<evidence type="ECO:0000256" key="1">
    <source>
        <dbReference type="SAM" id="MobiDB-lite"/>
    </source>
</evidence>
<dbReference type="AlphaFoldDB" id="A0A9P8GKS6"/>
<dbReference type="EMBL" id="JAHFYH010000009">
    <property type="protein sequence ID" value="KAH0228113.1"/>
    <property type="molecule type" value="Genomic_DNA"/>
</dbReference>
<comment type="caution">
    <text evidence="2">The sequence shown here is derived from an EMBL/GenBank/DDBJ whole genome shotgun (WGS) entry which is preliminary data.</text>
</comment>
<evidence type="ECO:0000313" key="3">
    <source>
        <dbReference type="Proteomes" id="UP000767238"/>
    </source>
</evidence>
<name>A0A9P8GKS6_AURME</name>
<dbReference type="OrthoDB" id="3881740at2759"/>
<organism evidence="2 3">
    <name type="scientific">Aureobasidium melanogenum</name>
    <name type="common">Aureobasidium pullulans var. melanogenum</name>
    <dbReference type="NCBI Taxonomy" id="46634"/>
    <lineage>
        <taxon>Eukaryota</taxon>
        <taxon>Fungi</taxon>
        <taxon>Dikarya</taxon>
        <taxon>Ascomycota</taxon>
        <taxon>Pezizomycotina</taxon>
        <taxon>Dothideomycetes</taxon>
        <taxon>Dothideomycetidae</taxon>
        <taxon>Dothideales</taxon>
        <taxon>Saccotheciaceae</taxon>
        <taxon>Aureobasidium</taxon>
    </lineage>
</organism>
<sequence>MPPIASLVSSQFTPIPASGNTPMVVCTHCQNAKMPRNNLTRKEEHLRTCPSFALSPLATQRDANGRTLLEDSIARRAGRTKPGNSNKTEEEKEVLRLKRLGAVLAYGNVDQGLQEGIQERVERILRGESAMLGARGIDRLGTEIRRATGTTHPYQPTSNFEDGNEGVAGDGLSAFGTPEFETPSAAAAGTSNQTMAALLESATRSAPPVPSPMDNPRKRSLPTDLDSTSQHNRMAGNAKRFKHAELYLDEDDLLFVSSAQTPREERFAALVERLARLVRLRDMR</sequence>
<feature type="non-terminal residue" evidence="2">
    <location>
        <position position="284"/>
    </location>
</feature>
<evidence type="ECO:0000313" key="2">
    <source>
        <dbReference type="EMBL" id="KAH0228113.1"/>
    </source>
</evidence>
<feature type="region of interest" description="Disordered" evidence="1">
    <location>
        <begin position="202"/>
        <end position="231"/>
    </location>
</feature>
<gene>
    <name evidence="2" type="ORF">KCV03_g2043</name>
</gene>
<reference evidence="2" key="2">
    <citation type="submission" date="2021-08" db="EMBL/GenBank/DDBJ databases">
        <authorList>
            <person name="Gostincar C."/>
            <person name="Sun X."/>
            <person name="Song Z."/>
            <person name="Gunde-Cimerman N."/>
        </authorList>
    </citation>
    <scope>NUCLEOTIDE SEQUENCE</scope>
    <source>
        <strain evidence="2">EXF-8016</strain>
    </source>
</reference>
<dbReference type="Proteomes" id="UP000767238">
    <property type="component" value="Unassembled WGS sequence"/>
</dbReference>
<feature type="region of interest" description="Disordered" evidence="1">
    <location>
        <begin position="69"/>
        <end position="91"/>
    </location>
</feature>
<protein>
    <submittedName>
        <fullName evidence="2">Uncharacterized protein</fullName>
    </submittedName>
</protein>
<accession>A0A9P8GKS6</accession>
<reference evidence="2" key="1">
    <citation type="journal article" date="2021" name="J Fungi (Basel)">
        <title>Virulence traits and population genomics of the black yeast Aureobasidium melanogenum.</title>
        <authorList>
            <person name="Cernosa A."/>
            <person name="Sun X."/>
            <person name="Gostincar C."/>
            <person name="Fang C."/>
            <person name="Gunde-Cimerman N."/>
            <person name="Song Z."/>
        </authorList>
    </citation>
    <scope>NUCLEOTIDE SEQUENCE</scope>
    <source>
        <strain evidence="2">EXF-8016</strain>
    </source>
</reference>